<evidence type="ECO:0000313" key="2">
    <source>
        <dbReference type="Proteomes" id="UP000539313"/>
    </source>
</evidence>
<dbReference type="EMBL" id="JACJII010000001">
    <property type="protein sequence ID" value="MBA9002531.1"/>
    <property type="molecule type" value="Genomic_DNA"/>
</dbReference>
<comment type="caution">
    <text evidence="1">The sequence shown here is derived from an EMBL/GenBank/DDBJ whole genome shotgun (WGS) entry which is preliminary data.</text>
</comment>
<name>A0A7W3MV77_9ACTN</name>
<organism evidence="1 2">
    <name type="scientific">Thermomonospora cellulosilytica</name>
    <dbReference type="NCBI Taxonomy" id="1411118"/>
    <lineage>
        <taxon>Bacteria</taxon>
        <taxon>Bacillati</taxon>
        <taxon>Actinomycetota</taxon>
        <taxon>Actinomycetes</taxon>
        <taxon>Streptosporangiales</taxon>
        <taxon>Thermomonosporaceae</taxon>
        <taxon>Thermomonospora</taxon>
    </lineage>
</organism>
<dbReference type="SUPFAM" id="SSF48452">
    <property type="entry name" value="TPR-like"/>
    <property type="match status" value="1"/>
</dbReference>
<gene>
    <name evidence="1" type="ORF">HNR21_001413</name>
</gene>
<accession>A0A7W3MV77</accession>
<keyword evidence="2" id="KW-1185">Reference proteome</keyword>
<dbReference type="InterPro" id="IPR011990">
    <property type="entry name" value="TPR-like_helical_dom_sf"/>
</dbReference>
<proteinExistence type="predicted"/>
<dbReference type="Gene3D" id="1.25.40.10">
    <property type="entry name" value="Tetratricopeptide repeat domain"/>
    <property type="match status" value="1"/>
</dbReference>
<dbReference type="AlphaFoldDB" id="A0A7W3MV77"/>
<protein>
    <submittedName>
        <fullName evidence="1">Tetratricopeptide (TPR) repeat protein</fullName>
    </submittedName>
</protein>
<dbReference type="Proteomes" id="UP000539313">
    <property type="component" value="Unassembled WGS sequence"/>
</dbReference>
<reference evidence="1 2" key="1">
    <citation type="submission" date="2020-08" db="EMBL/GenBank/DDBJ databases">
        <title>Sequencing the genomes of 1000 actinobacteria strains.</title>
        <authorList>
            <person name="Klenk H.-P."/>
        </authorList>
    </citation>
    <scope>NUCLEOTIDE SEQUENCE [LARGE SCALE GENOMIC DNA]</scope>
    <source>
        <strain evidence="1 2">DSM 45823</strain>
    </source>
</reference>
<evidence type="ECO:0000313" key="1">
    <source>
        <dbReference type="EMBL" id="MBA9002531.1"/>
    </source>
</evidence>
<sequence length="138" mass="14802">MMTRRVGEALVAQDRPREAIGPLTEALAFFTGRGDHYNRARVLSGLARALVADGRAADARTALHDALDAAGAVGARREVAGIHESLADVARLLGDPAAERRHLEQAVALFQELGARRGEAVAARLAELRRRPDPQAPR</sequence>
<dbReference type="Pfam" id="PF13424">
    <property type="entry name" value="TPR_12"/>
    <property type="match status" value="1"/>
</dbReference>